<evidence type="ECO:0000313" key="2">
    <source>
        <dbReference type="Proteomes" id="UP001364764"/>
    </source>
</evidence>
<reference evidence="1 2" key="1">
    <citation type="submission" date="2024-02" db="EMBL/GenBank/DDBJ databases">
        <title>Complete sequences of two Paenibacillus sp. strains and one Lysinibacillus strain isolated from the environment on STAA medium highlight biotechnological potential.</title>
        <authorList>
            <person name="Attere S.A."/>
            <person name="Piche L.C."/>
            <person name="Intertaglia L."/>
            <person name="Lami R."/>
            <person name="Charette S.J."/>
            <person name="Vincent A.T."/>
        </authorList>
    </citation>
    <scope>NUCLEOTIDE SEQUENCE [LARGE SCALE GENOMIC DNA]</scope>
    <source>
        <strain evidence="1 2">Y5S-7</strain>
    </source>
</reference>
<dbReference type="InterPro" id="IPR011664">
    <property type="entry name" value="Abi_system_AbiD/AbiF-like"/>
</dbReference>
<dbReference type="PIRSF" id="PIRSF034934">
    <property type="entry name" value="AbiF_AbiD"/>
    <property type="match status" value="1"/>
</dbReference>
<sequence length="298" mass="35868">MPDDVQLREMKAHTTYEEQLEKFKNRKMTIENDVEAITILKRIHYYRFTAYALTFKQDTSDNYIEGTTFNKVYKHHLFDAALRNHFMKIVEYIEIALRSQIPYKLAHKYGALGYTNAANFSKIQFHQRFMEDLQKCIQKQHKEVLIAHHRENYQDRYPIWAAFEVSTISMMSSLYKNLKTSDKKSIDREYYPSRNISYRELENWFHVLTVFRNRCAHYSRLFNYRIPVTIRYTRNDELLGLDKAFLFGAIYNAKYLIKDRTIWDSWVTELSSLIEAYTIVDISLLGFPTNWEHLLRKQ</sequence>
<organism evidence="1 2">
    <name type="scientific">Paenibacillus amylolyticus</name>
    <dbReference type="NCBI Taxonomy" id="1451"/>
    <lineage>
        <taxon>Bacteria</taxon>
        <taxon>Bacillati</taxon>
        <taxon>Bacillota</taxon>
        <taxon>Bacilli</taxon>
        <taxon>Bacillales</taxon>
        <taxon>Paenibacillaceae</taxon>
        <taxon>Paenibacillus</taxon>
    </lineage>
</organism>
<name>A0ABD8ARP9_PAEAM</name>
<dbReference type="GeneID" id="93479449"/>
<evidence type="ECO:0000313" key="1">
    <source>
        <dbReference type="EMBL" id="WWP20270.1"/>
    </source>
</evidence>
<accession>A0ABD8ARP9</accession>
<dbReference type="AlphaFoldDB" id="A0ABD8ARP9"/>
<dbReference type="Proteomes" id="UP001364764">
    <property type="component" value="Chromosome"/>
</dbReference>
<dbReference type="RefSeq" id="WP_036612840.1">
    <property type="nucleotide sequence ID" value="NZ_CP145892.1"/>
</dbReference>
<protein>
    <submittedName>
        <fullName evidence="1">Abi family protein</fullName>
    </submittedName>
</protein>
<dbReference type="EMBL" id="CP145892">
    <property type="protein sequence ID" value="WWP20270.1"/>
    <property type="molecule type" value="Genomic_DNA"/>
</dbReference>
<proteinExistence type="predicted"/>
<dbReference type="InterPro" id="IPR017034">
    <property type="entry name" value="Abi_system_AbiD/AbiF"/>
</dbReference>
<gene>
    <name evidence="1" type="ORF">V6668_28250</name>
</gene>
<dbReference type="Pfam" id="PF07751">
    <property type="entry name" value="Abi_2"/>
    <property type="match status" value="1"/>
</dbReference>